<keyword evidence="2" id="KW-1185">Reference proteome</keyword>
<evidence type="ECO:0000313" key="1">
    <source>
        <dbReference type="EMBL" id="PTQ89973.1"/>
    </source>
</evidence>
<dbReference type="OrthoDB" id="5508069at2"/>
<dbReference type="GO" id="GO:0016740">
    <property type="term" value="F:transferase activity"/>
    <property type="evidence" value="ECO:0007669"/>
    <property type="project" value="UniProtKB-KW"/>
</dbReference>
<reference evidence="1 2" key="1">
    <citation type="submission" date="2018-04" db="EMBL/GenBank/DDBJ databases">
        <title>Genomic Encyclopedia of Archaeal and Bacterial Type Strains, Phase II (KMG-II): from individual species to whole genera.</title>
        <authorList>
            <person name="Goeker M."/>
        </authorList>
    </citation>
    <scope>NUCLEOTIDE SEQUENCE [LARGE SCALE GENOMIC DNA]</scope>
    <source>
        <strain evidence="1 2">DSM 5822</strain>
    </source>
</reference>
<dbReference type="AlphaFoldDB" id="A0A2T5J0T4"/>
<protein>
    <submittedName>
        <fullName evidence="1">Nucleotidyltransferase AbiEii toxin of type IV toxin-antitoxin system</fullName>
    </submittedName>
</protein>
<dbReference type="Proteomes" id="UP000244223">
    <property type="component" value="Unassembled WGS sequence"/>
</dbReference>
<organism evidence="1 2">
    <name type="scientific">Agitococcus lubricus</name>
    <dbReference type="NCBI Taxonomy" id="1077255"/>
    <lineage>
        <taxon>Bacteria</taxon>
        <taxon>Pseudomonadati</taxon>
        <taxon>Pseudomonadota</taxon>
        <taxon>Gammaproteobacteria</taxon>
        <taxon>Moraxellales</taxon>
        <taxon>Moraxellaceae</taxon>
        <taxon>Agitococcus</taxon>
    </lineage>
</organism>
<gene>
    <name evidence="1" type="ORF">C8N29_10411</name>
</gene>
<dbReference type="InterPro" id="IPR014942">
    <property type="entry name" value="AbiEii"/>
</dbReference>
<accession>A0A2T5J0T4</accession>
<dbReference type="Gene3D" id="3.10.450.620">
    <property type="entry name" value="JHP933, nucleotidyltransferase-like core domain"/>
    <property type="match status" value="1"/>
</dbReference>
<dbReference type="Pfam" id="PF08843">
    <property type="entry name" value="AbiEii"/>
    <property type="match status" value="1"/>
</dbReference>
<proteinExistence type="predicted"/>
<keyword evidence="1" id="KW-0808">Transferase</keyword>
<sequence length="235" mass="27259">MNYLLAHHQIIASALEFFNAEFFFQHKIIFGGGTRIALELDEYRQSVDIDFLCPNKASYRAVREQVTNNTLGELVKKDFDYIREIRADRDAVRTVIKHQNTAIKLEFVSFDDYDLGYESNLAKFPVPVLDRVSCFYTKLLANADRKLTEPYKDIFDILAMYKAWGSIPQQAISLAEQHYGVKVVIPDVITALQDMIKRPDVYKKAAKKTLLMKDQWSNVLILEYAPRLLREVQQK</sequence>
<evidence type="ECO:0000313" key="2">
    <source>
        <dbReference type="Proteomes" id="UP000244223"/>
    </source>
</evidence>
<comment type="caution">
    <text evidence="1">The sequence shown here is derived from an EMBL/GenBank/DDBJ whole genome shotgun (WGS) entry which is preliminary data.</text>
</comment>
<name>A0A2T5J0T4_9GAMM</name>
<dbReference type="EMBL" id="QAON01000004">
    <property type="protein sequence ID" value="PTQ89973.1"/>
    <property type="molecule type" value="Genomic_DNA"/>
</dbReference>
<dbReference type="RefSeq" id="WP_107864980.1">
    <property type="nucleotide sequence ID" value="NZ_QAON01000004.1"/>
</dbReference>